<keyword evidence="1" id="KW-0812">Transmembrane</keyword>
<reference evidence="2 4" key="1">
    <citation type="submission" date="2023-01" db="EMBL/GenBank/DDBJ databases">
        <title>Description of Helicobacter ibis sp. nov. isolated from faecal droppings of black-faced ibis (Theristicus melanopis).</title>
        <authorList>
            <person name="Lopez-Cantillo M."/>
            <person name="Vidal-Veuthey B."/>
            <person name="Mella A."/>
            <person name="De La Haba R."/>
            <person name="Collado L."/>
        </authorList>
    </citation>
    <scope>NUCLEOTIDE SEQUENCE [LARGE SCALE GENOMIC DNA]</scope>
    <source>
        <strain evidence="2 4">A82</strain>
    </source>
</reference>
<dbReference type="EMBL" id="JAQHXR010000002">
    <property type="protein sequence ID" value="MDA3968756.1"/>
    <property type="molecule type" value="Genomic_DNA"/>
</dbReference>
<evidence type="ECO:0000313" key="4">
    <source>
        <dbReference type="Proteomes" id="UP001210261"/>
    </source>
</evidence>
<dbReference type="Proteomes" id="UP001210261">
    <property type="component" value="Unassembled WGS sequence"/>
</dbReference>
<feature type="transmembrane region" description="Helical" evidence="1">
    <location>
        <begin position="6"/>
        <end position="26"/>
    </location>
</feature>
<name>A0ABT4VD02_9HELI</name>
<evidence type="ECO:0000313" key="2">
    <source>
        <dbReference type="EMBL" id="MDA3968579.1"/>
    </source>
</evidence>
<gene>
    <name evidence="2" type="ORF">PF021_02695</name>
    <name evidence="3" type="ORF">PF021_03595</name>
</gene>
<protein>
    <recommendedName>
        <fullName evidence="5">MBOAT family protein</fullName>
    </recommendedName>
</protein>
<sequence>MLFSSYIFIFAFLPIMLIGFYILRFYNFVYAKVFLLCGSLFFYGFWNFLYLPLLLFSIIINFLLHKSILSAGGGQNID</sequence>
<dbReference type="RefSeq" id="WP_271020863.1">
    <property type="nucleotide sequence ID" value="NZ_JAQHXR010000002.1"/>
</dbReference>
<accession>A0ABT4VD02</accession>
<proteinExistence type="predicted"/>
<organism evidence="2 4">
    <name type="scientific">Helicobacter ibis</name>
    <dbReference type="NCBI Taxonomy" id="2962633"/>
    <lineage>
        <taxon>Bacteria</taxon>
        <taxon>Pseudomonadati</taxon>
        <taxon>Campylobacterota</taxon>
        <taxon>Epsilonproteobacteria</taxon>
        <taxon>Campylobacterales</taxon>
        <taxon>Helicobacteraceae</taxon>
        <taxon>Helicobacter</taxon>
    </lineage>
</organism>
<keyword evidence="1" id="KW-1133">Transmembrane helix</keyword>
<dbReference type="EMBL" id="JAQHXR010000001">
    <property type="protein sequence ID" value="MDA3968579.1"/>
    <property type="molecule type" value="Genomic_DNA"/>
</dbReference>
<keyword evidence="1" id="KW-0472">Membrane</keyword>
<comment type="caution">
    <text evidence="2">The sequence shown here is derived from an EMBL/GenBank/DDBJ whole genome shotgun (WGS) entry which is preliminary data.</text>
</comment>
<evidence type="ECO:0008006" key="5">
    <source>
        <dbReference type="Google" id="ProtNLM"/>
    </source>
</evidence>
<keyword evidence="4" id="KW-1185">Reference proteome</keyword>
<feature type="transmembrane region" description="Helical" evidence="1">
    <location>
        <begin position="33"/>
        <end position="60"/>
    </location>
</feature>
<evidence type="ECO:0000256" key="1">
    <source>
        <dbReference type="SAM" id="Phobius"/>
    </source>
</evidence>
<evidence type="ECO:0000313" key="3">
    <source>
        <dbReference type="EMBL" id="MDA3968756.1"/>
    </source>
</evidence>